<organism evidence="10 11">
    <name type="scientific">Candidatus Daviesbacteria bacterium RIFCSPLOWO2_02_FULL_36_7</name>
    <dbReference type="NCBI Taxonomy" id="1797792"/>
    <lineage>
        <taxon>Bacteria</taxon>
        <taxon>Candidatus Daviesiibacteriota</taxon>
    </lineage>
</organism>
<keyword evidence="1" id="KW-0963">Cytoplasm</keyword>
<dbReference type="GO" id="GO:0046872">
    <property type="term" value="F:metal ion binding"/>
    <property type="evidence" value="ECO:0007669"/>
    <property type="project" value="UniProtKB-KW"/>
</dbReference>
<keyword evidence="2" id="KW-0444">Lipid biosynthesis</keyword>
<evidence type="ECO:0000256" key="5">
    <source>
        <dbReference type="ARBA" id="ARBA00023002"/>
    </source>
</evidence>
<evidence type="ECO:0000256" key="1">
    <source>
        <dbReference type="ARBA" id="ARBA00022490"/>
    </source>
</evidence>
<evidence type="ECO:0000256" key="2">
    <source>
        <dbReference type="ARBA" id="ARBA00022516"/>
    </source>
</evidence>
<keyword evidence="7" id="KW-0443">Lipid metabolism</keyword>
<evidence type="ECO:0000256" key="4">
    <source>
        <dbReference type="ARBA" id="ARBA00022857"/>
    </source>
</evidence>
<dbReference type="Proteomes" id="UP000178859">
    <property type="component" value="Unassembled WGS sequence"/>
</dbReference>
<keyword evidence="5" id="KW-0560">Oxidoreductase</keyword>
<keyword evidence="6" id="KW-0520">NAD</keyword>
<dbReference type="GO" id="GO:0016614">
    <property type="term" value="F:oxidoreductase activity, acting on CH-OH group of donors"/>
    <property type="evidence" value="ECO:0007669"/>
    <property type="project" value="InterPro"/>
</dbReference>
<evidence type="ECO:0000256" key="6">
    <source>
        <dbReference type="ARBA" id="ARBA00023027"/>
    </source>
</evidence>
<protein>
    <recommendedName>
        <fullName evidence="12">Alcohol dehydrogenase iron-type/glycerol dehydrogenase GldA domain-containing protein</fullName>
    </recommendedName>
</protein>
<keyword evidence="3" id="KW-0479">Metal-binding</keyword>
<dbReference type="SUPFAM" id="SSF56796">
    <property type="entry name" value="Dehydroquinate synthase-like"/>
    <property type="match status" value="1"/>
</dbReference>
<comment type="caution">
    <text evidence="10">The sequence shown here is derived from an EMBL/GenBank/DDBJ whole genome shotgun (WGS) entry which is preliminary data.</text>
</comment>
<gene>
    <name evidence="10" type="ORF">A3I48_03170</name>
</gene>
<dbReference type="InterPro" id="IPR032837">
    <property type="entry name" value="G1PDH"/>
</dbReference>
<evidence type="ECO:0008006" key="12">
    <source>
        <dbReference type="Google" id="ProtNLM"/>
    </source>
</evidence>
<dbReference type="PANTHER" id="PTHR43616">
    <property type="entry name" value="GLYCEROL DEHYDROGENASE"/>
    <property type="match status" value="1"/>
</dbReference>
<dbReference type="PANTHER" id="PTHR43616:SF5">
    <property type="entry name" value="GLYCEROL DEHYDROGENASE 1"/>
    <property type="match status" value="1"/>
</dbReference>
<dbReference type="Gene3D" id="3.40.50.1970">
    <property type="match status" value="1"/>
</dbReference>
<keyword evidence="4" id="KW-0521">NADP</keyword>
<evidence type="ECO:0000313" key="11">
    <source>
        <dbReference type="Proteomes" id="UP000178859"/>
    </source>
</evidence>
<dbReference type="InterPro" id="IPR016205">
    <property type="entry name" value="Glycerol_DH"/>
</dbReference>
<dbReference type="EMBL" id="MFDT01000061">
    <property type="protein sequence ID" value="OGE64465.1"/>
    <property type="molecule type" value="Genomic_DNA"/>
</dbReference>
<evidence type="ECO:0000256" key="8">
    <source>
        <dbReference type="ARBA" id="ARBA00023209"/>
    </source>
</evidence>
<reference evidence="10 11" key="1">
    <citation type="journal article" date="2016" name="Nat. Commun.">
        <title>Thousands of microbial genomes shed light on interconnected biogeochemical processes in an aquifer system.</title>
        <authorList>
            <person name="Anantharaman K."/>
            <person name="Brown C.T."/>
            <person name="Hug L.A."/>
            <person name="Sharon I."/>
            <person name="Castelle C.J."/>
            <person name="Probst A.J."/>
            <person name="Thomas B.C."/>
            <person name="Singh A."/>
            <person name="Wilkins M.J."/>
            <person name="Karaoz U."/>
            <person name="Brodie E.L."/>
            <person name="Williams K.H."/>
            <person name="Hubbard S.S."/>
            <person name="Banfield J.F."/>
        </authorList>
    </citation>
    <scope>NUCLEOTIDE SEQUENCE [LARGE SCALE GENOMIC DNA]</scope>
</reference>
<dbReference type="Pfam" id="PF13685">
    <property type="entry name" value="Fe-ADH_2"/>
    <property type="match status" value="1"/>
</dbReference>
<proteinExistence type="predicted"/>
<name>A0A1F5MGI0_9BACT</name>
<evidence type="ECO:0000256" key="3">
    <source>
        <dbReference type="ARBA" id="ARBA00022723"/>
    </source>
</evidence>
<dbReference type="GO" id="GO:0008654">
    <property type="term" value="P:phospholipid biosynthetic process"/>
    <property type="evidence" value="ECO:0007669"/>
    <property type="project" value="UniProtKB-KW"/>
</dbReference>
<sequence>MKTINHLPKIEWIDLKKFEDSRNAVLFTSPSAEKECETYLKGINFTRKIYIQTADKASVERLTKEQISADVGYAIGGGRVIDVAKFLAKEWGLEIICVPTIISSDAFLVDCTGLRENGCVTYIPSKKADRVLLDWKLLKKTPLKYHLSGCGDVLSIYTGVHDWQYANKQGIVSPDESYSQSVAVMAKGILEGLFSEAEEIRRGTRKGLETIITCLGMEVELCNFYGNSRPEEGGEHFFAYCIENRTKHFLHGEIVSLGVLITAFLQNSDWRKVKEFLDGVNLDYKPNVINKQIVHDTLQQMKNYVKKHKLPYSIYNEFNYEARKDAIDNFLDILKIKD</sequence>
<dbReference type="AlphaFoldDB" id="A0A1F5MGI0"/>
<evidence type="ECO:0000256" key="7">
    <source>
        <dbReference type="ARBA" id="ARBA00023098"/>
    </source>
</evidence>
<dbReference type="Gene3D" id="1.20.1090.10">
    <property type="entry name" value="Dehydroquinate synthase-like - alpha domain"/>
    <property type="match status" value="1"/>
</dbReference>
<accession>A0A1F5MGI0</accession>
<keyword evidence="8" id="KW-0594">Phospholipid biosynthesis</keyword>
<keyword evidence="9" id="KW-1208">Phospholipid metabolism</keyword>
<evidence type="ECO:0000256" key="9">
    <source>
        <dbReference type="ARBA" id="ARBA00023264"/>
    </source>
</evidence>
<evidence type="ECO:0000313" key="10">
    <source>
        <dbReference type="EMBL" id="OGE64465.1"/>
    </source>
</evidence>